<accession>A0ABT3Q213</accession>
<dbReference type="EMBL" id="JAJNDC010000004">
    <property type="protein sequence ID" value="MCW9714159.1"/>
    <property type="molecule type" value="Genomic_DNA"/>
</dbReference>
<organism evidence="1 2">
    <name type="scientific">Fodinibius salicampi</name>
    <dbReference type="NCBI Taxonomy" id="1920655"/>
    <lineage>
        <taxon>Bacteria</taxon>
        <taxon>Pseudomonadati</taxon>
        <taxon>Balneolota</taxon>
        <taxon>Balneolia</taxon>
        <taxon>Balneolales</taxon>
        <taxon>Balneolaceae</taxon>
        <taxon>Fodinibius</taxon>
    </lineage>
</organism>
<sequence length="54" mass="6342">MIQGKRPDPQNEENFTQIRLMARGLKLCNMYKRYAKNLNGQQNKKSDIKDQETG</sequence>
<gene>
    <name evidence="1" type="ORF">LQ318_14695</name>
</gene>
<reference evidence="1 2" key="1">
    <citation type="submission" date="2021-11" db="EMBL/GenBank/DDBJ databases">
        <title>Aliifidinibius sp. nov., a new bacterium isolated from saline soil.</title>
        <authorList>
            <person name="Galisteo C."/>
            <person name="De La Haba R."/>
            <person name="Sanchez-Porro C."/>
            <person name="Ventosa A."/>
        </authorList>
    </citation>
    <scope>NUCLEOTIDE SEQUENCE [LARGE SCALE GENOMIC DNA]</scope>
    <source>
        <strain evidence="1 2">KACC 190600</strain>
    </source>
</reference>
<name>A0ABT3Q213_9BACT</name>
<dbReference type="RefSeq" id="WP_265791260.1">
    <property type="nucleotide sequence ID" value="NZ_BAABRS010000004.1"/>
</dbReference>
<proteinExistence type="predicted"/>
<evidence type="ECO:0000313" key="1">
    <source>
        <dbReference type="EMBL" id="MCW9714159.1"/>
    </source>
</evidence>
<dbReference type="Proteomes" id="UP001207337">
    <property type="component" value="Unassembled WGS sequence"/>
</dbReference>
<protein>
    <submittedName>
        <fullName evidence="1">Uncharacterized protein</fullName>
    </submittedName>
</protein>
<evidence type="ECO:0000313" key="2">
    <source>
        <dbReference type="Proteomes" id="UP001207337"/>
    </source>
</evidence>
<keyword evidence="2" id="KW-1185">Reference proteome</keyword>
<comment type="caution">
    <text evidence="1">The sequence shown here is derived from an EMBL/GenBank/DDBJ whole genome shotgun (WGS) entry which is preliminary data.</text>
</comment>